<feature type="compositionally biased region" description="Basic and acidic residues" evidence="1">
    <location>
        <begin position="514"/>
        <end position="525"/>
    </location>
</feature>
<feature type="region of interest" description="Disordered" evidence="1">
    <location>
        <begin position="180"/>
        <end position="238"/>
    </location>
</feature>
<name>A0A6A5G4Z2_CAERE</name>
<dbReference type="InterPro" id="IPR050235">
    <property type="entry name" value="CK1_Ser-Thr_kinase"/>
</dbReference>
<dbReference type="AlphaFoldDB" id="A0A6A5G4Z2"/>
<dbReference type="InterPro" id="IPR011009">
    <property type="entry name" value="Kinase-like_dom_sf"/>
</dbReference>
<evidence type="ECO:0000313" key="3">
    <source>
        <dbReference type="EMBL" id="KAF1750010.1"/>
    </source>
</evidence>
<protein>
    <recommendedName>
        <fullName evidence="2">Protein kinase domain-containing protein</fullName>
    </recommendedName>
</protein>
<dbReference type="GO" id="GO:0004672">
    <property type="term" value="F:protein kinase activity"/>
    <property type="evidence" value="ECO:0007669"/>
    <property type="project" value="InterPro"/>
</dbReference>
<dbReference type="GO" id="GO:0005524">
    <property type="term" value="F:ATP binding"/>
    <property type="evidence" value="ECO:0007669"/>
    <property type="project" value="InterPro"/>
</dbReference>
<feature type="compositionally biased region" description="Basic and acidic residues" evidence="1">
    <location>
        <begin position="532"/>
        <end position="543"/>
    </location>
</feature>
<evidence type="ECO:0000259" key="2">
    <source>
        <dbReference type="PROSITE" id="PS50011"/>
    </source>
</evidence>
<dbReference type="EMBL" id="WUAV01000005">
    <property type="protein sequence ID" value="KAF1750010.1"/>
    <property type="molecule type" value="Genomic_DNA"/>
</dbReference>
<dbReference type="InterPro" id="IPR000719">
    <property type="entry name" value="Prot_kinase_dom"/>
</dbReference>
<dbReference type="PROSITE" id="PS50011">
    <property type="entry name" value="PROTEIN_KINASE_DOM"/>
    <property type="match status" value="1"/>
</dbReference>
<feature type="compositionally biased region" description="Basic and acidic residues" evidence="1">
    <location>
        <begin position="463"/>
        <end position="487"/>
    </location>
</feature>
<dbReference type="PANTHER" id="PTHR11909">
    <property type="entry name" value="CASEIN KINASE-RELATED"/>
    <property type="match status" value="1"/>
</dbReference>
<feature type="compositionally biased region" description="Basic and acidic residues" evidence="1">
    <location>
        <begin position="494"/>
        <end position="505"/>
    </location>
</feature>
<dbReference type="Pfam" id="PF00069">
    <property type="entry name" value="Pkinase"/>
    <property type="match status" value="1"/>
</dbReference>
<evidence type="ECO:0000313" key="4">
    <source>
        <dbReference type="Proteomes" id="UP000483820"/>
    </source>
</evidence>
<dbReference type="Gene3D" id="1.10.510.10">
    <property type="entry name" value="Transferase(Phosphotransferase) domain 1"/>
    <property type="match status" value="2"/>
</dbReference>
<comment type="caution">
    <text evidence="3">The sequence shown here is derived from an EMBL/GenBank/DDBJ whole genome shotgun (WGS) entry which is preliminary data.</text>
</comment>
<dbReference type="FunFam" id="1.10.510.10:FF:001500">
    <property type="entry name" value="CK1/CK1 protein kinase"/>
    <property type="match status" value="1"/>
</dbReference>
<dbReference type="Proteomes" id="UP000483820">
    <property type="component" value="Chromosome V"/>
</dbReference>
<gene>
    <name evidence="3" type="ORF">GCK72_016555</name>
</gene>
<evidence type="ECO:0000256" key="1">
    <source>
        <dbReference type="SAM" id="MobiDB-lite"/>
    </source>
</evidence>
<sequence>MAASKENADDLKFNIGESVNGFKLVKKIDEGGFGQVFKVTKDNETFYAMKLESSFQEGGSAIKLEINVLNGLPRDSVFPGFVAAGRKPRYHYLVLELLGDNLKTLKSKSPNPDVWTDGTWSRVGIQCFYAIKKMHESGFVHRDIKPNNFAIGINTSSELRSRRIFLFDFGLARRFIHKIPGGSKKNSKSAPKKTSGPAKLKSSPSRSKVKKAPSRMAQVNTNTKASPQVQAPAVASGPKKLVAPKARLAKESRECASISREELPEEEEYAFRLPRPHTDFRGTPQYASPNAHLLKELGRHDDIWSLMYMIAEFFNELPWSNNEEIPTEEMKDQSTILRLFHDDKNPDRLTSAMRHQLEEIDKNLKEMNYYSFPNYELVYKFLKDSMDKAKVVWDTPFDWELGPQSPIDATTKSKNLKKKNFEWENPRDFFGQNRWGKLKVPILSPCVSKKPPNALKQKLGKNQKSDFTRGQMSREDSAADTEDDKKAQSTQKSLKKETSVIDNNKKMPASIHKSLKEEVTAKDKNASAMKSVMKEPDVVESKKSNKAPK</sequence>
<reference evidence="3 4" key="1">
    <citation type="submission" date="2019-12" db="EMBL/GenBank/DDBJ databases">
        <title>Chromosome-level assembly of the Caenorhabditis remanei genome.</title>
        <authorList>
            <person name="Teterina A.A."/>
            <person name="Willis J.H."/>
            <person name="Phillips P.C."/>
        </authorList>
    </citation>
    <scope>NUCLEOTIDE SEQUENCE [LARGE SCALE GENOMIC DNA]</scope>
    <source>
        <strain evidence="3 4">PX506</strain>
        <tissue evidence="3">Whole organism</tissue>
    </source>
</reference>
<dbReference type="CTD" id="9814641"/>
<feature type="compositionally biased region" description="Polar residues" evidence="1">
    <location>
        <begin position="217"/>
        <end position="229"/>
    </location>
</feature>
<dbReference type="SMART" id="SM00220">
    <property type="entry name" value="S_TKc"/>
    <property type="match status" value="1"/>
</dbReference>
<proteinExistence type="predicted"/>
<accession>A0A6A5G4Z2</accession>
<dbReference type="RefSeq" id="XP_003100421.2">
    <property type="nucleotide sequence ID" value="XM_003100373.2"/>
</dbReference>
<dbReference type="SUPFAM" id="SSF56112">
    <property type="entry name" value="Protein kinase-like (PK-like)"/>
    <property type="match status" value="1"/>
</dbReference>
<dbReference type="KEGG" id="crq:GCK72_016555"/>
<feature type="domain" description="Protein kinase" evidence="2">
    <location>
        <begin position="22"/>
        <end position="382"/>
    </location>
</feature>
<organism evidence="3 4">
    <name type="scientific">Caenorhabditis remanei</name>
    <name type="common">Caenorhabditis vulgaris</name>
    <dbReference type="NCBI Taxonomy" id="31234"/>
    <lineage>
        <taxon>Eukaryota</taxon>
        <taxon>Metazoa</taxon>
        <taxon>Ecdysozoa</taxon>
        <taxon>Nematoda</taxon>
        <taxon>Chromadorea</taxon>
        <taxon>Rhabditida</taxon>
        <taxon>Rhabditina</taxon>
        <taxon>Rhabditomorpha</taxon>
        <taxon>Rhabditoidea</taxon>
        <taxon>Rhabditidae</taxon>
        <taxon>Peloderinae</taxon>
        <taxon>Caenorhabditis</taxon>
    </lineage>
</organism>
<feature type="region of interest" description="Disordered" evidence="1">
    <location>
        <begin position="447"/>
        <end position="549"/>
    </location>
</feature>
<dbReference type="GeneID" id="9814641"/>